<dbReference type="PANTHER" id="PTHR36435:SF1">
    <property type="entry name" value="CAAX AMINO TERMINAL PROTEASE FAMILY PROTEIN"/>
    <property type="match status" value="1"/>
</dbReference>
<comment type="caution">
    <text evidence="2">The sequence shown here is derived from an EMBL/GenBank/DDBJ whole genome shotgun (WGS) entry which is preliminary data.</text>
</comment>
<evidence type="ECO:0000259" key="1">
    <source>
        <dbReference type="Pfam" id="PF02517"/>
    </source>
</evidence>
<evidence type="ECO:0000313" key="3">
    <source>
        <dbReference type="Proteomes" id="UP000613002"/>
    </source>
</evidence>
<keyword evidence="2" id="KW-0645">Protease</keyword>
<proteinExistence type="predicted"/>
<dbReference type="GO" id="GO:0080120">
    <property type="term" value="P:CAAX-box protein maturation"/>
    <property type="evidence" value="ECO:0007669"/>
    <property type="project" value="UniProtKB-ARBA"/>
</dbReference>
<evidence type="ECO:0000313" key="2">
    <source>
        <dbReference type="EMBL" id="MBB3868691.1"/>
    </source>
</evidence>
<dbReference type="Proteomes" id="UP000613002">
    <property type="component" value="Unassembled WGS sequence"/>
</dbReference>
<dbReference type="PANTHER" id="PTHR36435">
    <property type="entry name" value="SLR1288 PROTEIN"/>
    <property type="match status" value="1"/>
</dbReference>
<dbReference type="Pfam" id="PF02517">
    <property type="entry name" value="Rce1-like"/>
    <property type="match status" value="1"/>
</dbReference>
<accession>A0A6G9J004</accession>
<protein>
    <submittedName>
        <fullName evidence="2">Membrane protease YdiL (CAAX protease family)</fullName>
    </submittedName>
</protein>
<dbReference type="GO" id="GO:0006508">
    <property type="term" value="P:proteolysis"/>
    <property type="evidence" value="ECO:0007669"/>
    <property type="project" value="UniProtKB-KW"/>
</dbReference>
<name>A0A6G9J004_9BACL</name>
<dbReference type="RefSeq" id="WP_062755514.1">
    <property type="nucleotide sequence ID" value="NZ_BDAQ01000011.1"/>
</dbReference>
<dbReference type="EMBL" id="JACICZ010000004">
    <property type="protein sequence ID" value="MBB3868691.1"/>
    <property type="molecule type" value="Genomic_DNA"/>
</dbReference>
<dbReference type="GO" id="GO:0004175">
    <property type="term" value="F:endopeptidase activity"/>
    <property type="evidence" value="ECO:0007669"/>
    <property type="project" value="UniProtKB-ARBA"/>
</dbReference>
<gene>
    <name evidence="2" type="ORF">HNR78_001574</name>
</gene>
<sequence length="240" mass="28332">MLIMTTIFILLSIMYPILDYFWMKRINNDKERLNKKKMYVQIIFIQWVTVGIIALYWRMTHRDFQDLGFINNLADIKDFLLGFLVSLLFALIINFIIIMNVKSIKKKLYQQLEIIEFMLPEDFKERMLFVLVALTAGFCEEVMFRGFMFYYLKELPFHIPLFVIAMITSIIFGTAHLYQGWKNVIGTGLMGFSLACLYIYFGTIWVPMIIHIIIDLRVAILPSKIKVKEAKQMDNENFGV</sequence>
<keyword evidence="3" id="KW-1185">Reference proteome</keyword>
<feature type="domain" description="CAAX prenyl protease 2/Lysostaphin resistance protein A-like" evidence="1">
    <location>
        <begin position="127"/>
        <end position="216"/>
    </location>
</feature>
<dbReference type="InterPro" id="IPR052710">
    <property type="entry name" value="CAAX_protease"/>
</dbReference>
<dbReference type="AlphaFoldDB" id="A0A6G9J004"/>
<keyword evidence="2" id="KW-0378">Hydrolase</keyword>
<reference evidence="2 3" key="1">
    <citation type="submission" date="2020-08" db="EMBL/GenBank/DDBJ databases">
        <title>Genomic Encyclopedia of Type Strains, Phase IV (KMG-IV): sequencing the most valuable type-strain genomes for metagenomic binning, comparative biology and taxonomic classification.</title>
        <authorList>
            <person name="Goeker M."/>
        </authorList>
    </citation>
    <scope>NUCLEOTIDE SEQUENCE [LARGE SCALE GENOMIC DNA]</scope>
    <source>
        <strain evidence="2 3">DSM 14590</strain>
    </source>
</reference>
<organism evidence="2 3">
    <name type="scientific">Parageobacillus toebii NBRC 107807</name>
    <dbReference type="NCBI Taxonomy" id="1223503"/>
    <lineage>
        <taxon>Bacteria</taxon>
        <taxon>Bacillati</taxon>
        <taxon>Bacillota</taxon>
        <taxon>Bacilli</taxon>
        <taxon>Bacillales</taxon>
        <taxon>Anoxybacillaceae</taxon>
        <taxon>Parageobacillus</taxon>
    </lineage>
</organism>
<dbReference type="InterPro" id="IPR003675">
    <property type="entry name" value="Rce1/LyrA-like_dom"/>
</dbReference>